<reference evidence="1 2" key="1">
    <citation type="submission" date="2014-04" db="EMBL/GenBank/DDBJ databases">
        <authorList>
            <consortium name="DOE Joint Genome Institute"/>
            <person name="Kuo A."/>
            <person name="Kohler A."/>
            <person name="Jargeat P."/>
            <person name="Nagy L.G."/>
            <person name="Floudas D."/>
            <person name="Copeland A."/>
            <person name="Barry K.W."/>
            <person name="Cichocki N."/>
            <person name="Veneault-Fourrey C."/>
            <person name="LaButti K."/>
            <person name="Lindquist E.A."/>
            <person name="Lipzen A."/>
            <person name="Lundell T."/>
            <person name="Morin E."/>
            <person name="Murat C."/>
            <person name="Sun H."/>
            <person name="Tunlid A."/>
            <person name="Henrissat B."/>
            <person name="Grigoriev I.V."/>
            <person name="Hibbett D.S."/>
            <person name="Martin F."/>
            <person name="Nordberg H.P."/>
            <person name="Cantor M.N."/>
            <person name="Hua S.X."/>
        </authorList>
    </citation>
    <scope>NUCLEOTIDE SEQUENCE [LARGE SCALE GENOMIC DNA]</scope>
    <source>
        <strain evidence="1 2">Ve08.2h10</strain>
    </source>
</reference>
<evidence type="ECO:0000313" key="1">
    <source>
        <dbReference type="EMBL" id="KIK95827.1"/>
    </source>
</evidence>
<dbReference type="InParanoid" id="A0A0D0DEC9"/>
<organism evidence="1 2">
    <name type="scientific">Paxillus rubicundulus Ve08.2h10</name>
    <dbReference type="NCBI Taxonomy" id="930991"/>
    <lineage>
        <taxon>Eukaryota</taxon>
        <taxon>Fungi</taxon>
        <taxon>Dikarya</taxon>
        <taxon>Basidiomycota</taxon>
        <taxon>Agaricomycotina</taxon>
        <taxon>Agaricomycetes</taxon>
        <taxon>Agaricomycetidae</taxon>
        <taxon>Boletales</taxon>
        <taxon>Paxilineae</taxon>
        <taxon>Paxillaceae</taxon>
        <taxon>Paxillus</taxon>
    </lineage>
</organism>
<evidence type="ECO:0000313" key="2">
    <source>
        <dbReference type="Proteomes" id="UP000054538"/>
    </source>
</evidence>
<dbReference type="HOGENOM" id="CLU_2027459_0_0_1"/>
<protein>
    <submittedName>
        <fullName evidence="1">Uncharacterized protein</fullName>
    </submittedName>
</protein>
<accession>A0A0D0DEC9</accession>
<keyword evidence="2" id="KW-1185">Reference proteome</keyword>
<reference evidence="2" key="2">
    <citation type="submission" date="2015-01" db="EMBL/GenBank/DDBJ databases">
        <title>Evolutionary Origins and Diversification of the Mycorrhizal Mutualists.</title>
        <authorList>
            <consortium name="DOE Joint Genome Institute"/>
            <consortium name="Mycorrhizal Genomics Consortium"/>
            <person name="Kohler A."/>
            <person name="Kuo A."/>
            <person name="Nagy L.G."/>
            <person name="Floudas D."/>
            <person name="Copeland A."/>
            <person name="Barry K.W."/>
            <person name="Cichocki N."/>
            <person name="Veneault-Fourrey C."/>
            <person name="LaButti K."/>
            <person name="Lindquist E.A."/>
            <person name="Lipzen A."/>
            <person name="Lundell T."/>
            <person name="Morin E."/>
            <person name="Murat C."/>
            <person name="Riley R."/>
            <person name="Ohm R."/>
            <person name="Sun H."/>
            <person name="Tunlid A."/>
            <person name="Henrissat B."/>
            <person name="Grigoriev I.V."/>
            <person name="Hibbett D.S."/>
            <person name="Martin F."/>
        </authorList>
    </citation>
    <scope>NUCLEOTIDE SEQUENCE [LARGE SCALE GENOMIC DNA]</scope>
    <source>
        <strain evidence="2">Ve08.2h10</strain>
    </source>
</reference>
<sequence length="122" mass="13943">MEVRVAERKTMRCHGPGACRDVPHQYNWSRPQNEKEASKLGVDILPKEVTSKSYIHKLRASRQAFSGPWIIPMDPIFRSGHQTAWEGISPWFQSGHLRATWGVYPSSECRQKTGGCVDLSRY</sequence>
<gene>
    <name evidence="1" type="ORF">PAXRUDRAFT_826598</name>
</gene>
<dbReference type="AlphaFoldDB" id="A0A0D0DEC9"/>
<name>A0A0D0DEC9_9AGAM</name>
<dbReference type="Proteomes" id="UP000054538">
    <property type="component" value="Unassembled WGS sequence"/>
</dbReference>
<dbReference type="EMBL" id="KN825018">
    <property type="protein sequence ID" value="KIK95827.1"/>
    <property type="molecule type" value="Genomic_DNA"/>
</dbReference>
<proteinExistence type="predicted"/>